<feature type="compositionally biased region" description="Low complexity" evidence="5">
    <location>
        <begin position="305"/>
        <end position="315"/>
    </location>
</feature>
<evidence type="ECO:0000256" key="4">
    <source>
        <dbReference type="ARBA" id="ARBA00022840"/>
    </source>
</evidence>
<feature type="domain" description="ABC transporter" evidence="6">
    <location>
        <begin position="7"/>
        <end position="232"/>
    </location>
</feature>
<dbReference type="RefSeq" id="WP_377465358.1">
    <property type="nucleotide sequence ID" value="NZ_JBHUOP010000002.1"/>
</dbReference>
<comment type="caution">
    <text evidence="7">The sequence shown here is derived from an EMBL/GenBank/DDBJ whole genome shotgun (WGS) entry which is preliminary data.</text>
</comment>
<evidence type="ECO:0000259" key="6">
    <source>
        <dbReference type="PROSITE" id="PS50893"/>
    </source>
</evidence>
<keyword evidence="4 7" id="KW-0067">ATP-binding</keyword>
<evidence type="ECO:0000313" key="8">
    <source>
        <dbReference type="Proteomes" id="UP001597391"/>
    </source>
</evidence>
<proteinExistence type="inferred from homology"/>
<evidence type="ECO:0000256" key="2">
    <source>
        <dbReference type="ARBA" id="ARBA00022448"/>
    </source>
</evidence>
<evidence type="ECO:0000256" key="5">
    <source>
        <dbReference type="SAM" id="MobiDB-lite"/>
    </source>
</evidence>
<dbReference type="PANTHER" id="PTHR43335">
    <property type="entry name" value="ABC TRANSPORTER, ATP-BINDING PROTEIN"/>
    <property type="match status" value="1"/>
</dbReference>
<dbReference type="SMART" id="SM00382">
    <property type="entry name" value="AAA"/>
    <property type="match status" value="1"/>
</dbReference>
<organism evidence="7 8">
    <name type="scientific">Populibacterium corticicola</name>
    <dbReference type="NCBI Taxonomy" id="1812826"/>
    <lineage>
        <taxon>Bacteria</taxon>
        <taxon>Bacillati</taxon>
        <taxon>Actinomycetota</taxon>
        <taxon>Actinomycetes</taxon>
        <taxon>Micrococcales</taxon>
        <taxon>Jonesiaceae</taxon>
        <taxon>Populibacterium</taxon>
    </lineage>
</organism>
<name>A0ABW5XEU7_9MICO</name>
<dbReference type="EMBL" id="JBHUOP010000002">
    <property type="protein sequence ID" value="MFD2839800.1"/>
    <property type="molecule type" value="Genomic_DNA"/>
</dbReference>
<feature type="region of interest" description="Disordered" evidence="5">
    <location>
        <begin position="302"/>
        <end position="334"/>
    </location>
</feature>
<dbReference type="CDD" id="cd03268">
    <property type="entry name" value="ABC_BcrA_bacitracin_resist"/>
    <property type="match status" value="1"/>
</dbReference>
<dbReference type="PROSITE" id="PS50893">
    <property type="entry name" value="ABC_TRANSPORTER_2"/>
    <property type="match status" value="1"/>
</dbReference>
<evidence type="ECO:0000256" key="3">
    <source>
        <dbReference type="ARBA" id="ARBA00022741"/>
    </source>
</evidence>
<dbReference type="Pfam" id="PF00005">
    <property type="entry name" value="ABC_tran"/>
    <property type="match status" value="1"/>
</dbReference>
<gene>
    <name evidence="7" type="ORF">ACFSYH_04360</name>
</gene>
<dbReference type="InterPro" id="IPR027417">
    <property type="entry name" value="P-loop_NTPase"/>
</dbReference>
<keyword evidence="2" id="KW-0813">Transport</keyword>
<dbReference type="SUPFAM" id="SSF52540">
    <property type="entry name" value="P-loop containing nucleoside triphosphate hydrolases"/>
    <property type="match status" value="1"/>
</dbReference>
<dbReference type="PROSITE" id="PS00211">
    <property type="entry name" value="ABC_TRANSPORTER_1"/>
    <property type="match status" value="1"/>
</dbReference>
<accession>A0ABW5XEU7</accession>
<dbReference type="PANTHER" id="PTHR43335:SF4">
    <property type="entry name" value="ABC TRANSPORTER, ATP-BINDING PROTEIN"/>
    <property type="match status" value="1"/>
</dbReference>
<keyword evidence="3" id="KW-0547">Nucleotide-binding</keyword>
<sequence>MTTSAPIIFDSLSKSFGTKRAVDNLSFTVQPGRVTGFLGPNGSGKTTTLRMLLGLTRPTSGTARIGSKHYTELADPLTVVGAALEASSFHPGRTARDHLRAYAPLAGASNKRVDELLELVDLKEAKNQRVGGYSLGMRQRLALATALLGNPRYLILDEPANGLDPMGIRWLRDFLRQLAADGVTVLVSSHILSEVQQSVDDVIIIANGQLRYANPISELHTAARPKTRVVTPNGDAFAQLARTNHWVFEYANGAFDVSDLRTAAVGTAAFSSGIELHELSDRTESLEDFFFRLTSPLPAAPPVGAPVVPADLAPPSGDPSAENTPAQDNGGTQR</sequence>
<dbReference type="GO" id="GO:0005524">
    <property type="term" value="F:ATP binding"/>
    <property type="evidence" value="ECO:0007669"/>
    <property type="project" value="UniProtKB-KW"/>
</dbReference>
<keyword evidence="8" id="KW-1185">Reference proteome</keyword>
<feature type="compositionally biased region" description="Polar residues" evidence="5">
    <location>
        <begin position="321"/>
        <end position="334"/>
    </location>
</feature>
<comment type="similarity">
    <text evidence="1">Belongs to the ABC transporter superfamily.</text>
</comment>
<dbReference type="InterPro" id="IPR017871">
    <property type="entry name" value="ABC_transporter-like_CS"/>
</dbReference>
<reference evidence="8" key="1">
    <citation type="journal article" date="2019" name="Int. J. Syst. Evol. Microbiol.">
        <title>The Global Catalogue of Microorganisms (GCM) 10K type strain sequencing project: providing services to taxonomists for standard genome sequencing and annotation.</title>
        <authorList>
            <consortium name="The Broad Institute Genomics Platform"/>
            <consortium name="The Broad Institute Genome Sequencing Center for Infectious Disease"/>
            <person name="Wu L."/>
            <person name="Ma J."/>
        </authorList>
    </citation>
    <scope>NUCLEOTIDE SEQUENCE [LARGE SCALE GENOMIC DNA]</scope>
    <source>
        <strain evidence="8">KCTC 33576</strain>
    </source>
</reference>
<dbReference type="InterPro" id="IPR003593">
    <property type="entry name" value="AAA+_ATPase"/>
</dbReference>
<evidence type="ECO:0000256" key="1">
    <source>
        <dbReference type="ARBA" id="ARBA00005417"/>
    </source>
</evidence>
<protein>
    <submittedName>
        <fullName evidence="7">ABC transporter ATP-binding protein</fullName>
    </submittedName>
</protein>
<dbReference type="Proteomes" id="UP001597391">
    <property type="component" value="Unassembled WGS sequence"/>
</dbReference>
<dbReference type="Gene3D" id="3.40.50.300">
    <property type="entry name" value="P-loop containing nucleotide triphosphate hydrolases"/>
    <property type="match status" value="1"/>
</dbReference>
<dbReference type="InterPro" id="IPR003439">
    <property type="entry name" value="ABC_transporter-like_ATP-bd"/>
</dbReference>
<evidence type="ECO:0000313" key="7">
    <source>
        <dbReference type="EMBL" id="MFD2839800.1"/>
    </source>
</evidence>